<dbReference type="Proteomes" id="UP000001640">
    <property type="component" value="Chromosome 1"/>
</dbReference>
<evidence type="ECO:0000256" key="7">
    <source>
        <dbReference type="SAM" id="Phobius"/>
    </source>
</evidence>
<feature type="transmembrane region" description="Helical" evidence="7">
    <location>
        <begin position="6"/>
        <end position="22"/>
    </location>
</feature>
<dbReference type="Pfam" id="PF01679">
    <property type="entry name" value="Pmp3"/>
    <property type="match status" value="1"/>
</dbReference>
<dbReference type="GO" id="GO:0000329">
    <property type="term" value="C:fungal-type vacuole membrane"/>
    <property type="evidence" value="ECO:0007669"/>
    <property type="project" value="EnsemblFungi"/>
</dbReference>
<keyword evidence="3 7" id="KW-0812">Transmembrane</keyword>
<name>G0V550_NAUCA</name>
<evidence type="ECO:0000256" key="6">
    <source>
        <dbReference type="SAM" id="MobiDB-lite"/>
    </source>
</evidence>
<evidence type="ECO:0008006" key="10">
    <source>
        <dbReference type="Google" id="ProtNLM"/>
    </source>
</evidence>
<organism evidence="8 9">
    <name type="scientific">Naumovozyma castellii</name>
    <name type="common">Yeast</name>
    <name type="synonym">Saccharomyces castellii</name>
    <dbReference type="NCBI Taxonomy" id="27288"/>
    <lineage>
        <taxon>Eukaryota</taxon>
        <taxon>Fungi</taxon>
        <taxon>Dikarya</taxon>
        <taxon>Ascomycota</taxon>
        <taxon>Saccharomycotina</taxon>
        <taxon>Saccharomycetes</taxon>
        <taxon>Saccharomycetales</taxon>
        <taxon>Saccharomycetaceae</taxon>
        <taxon>Naumovozyma</taxon>
    </lineage>
</organism>
<dbReference type="FunCoup" id="G0V550">
    <property type="interactions" value="786"/>
</dbReference>
<dbReference type="PROSITE" id="PS01309">
    <property type="entry name" value="UPF0057"/>
    <property type="match status" value="1"/>
</dbReference>
<reference key="2">
    <citation type="submission" date="2011-08" db="EMBL/GenBank/DDBJ databases">
        <title>Genome sequence of Naumovozyma castellii.</title>
        <authorList>
            <person name="Gordon J.L."/>
            <person name="Armisen D."/>
            <person name="Proux-Wera E."/>
            <person name="OhEigeartaigh S.S."/>
            <person name="Byrne K.P."/>
            <person name="Wolfe K.H."/>
        </authorList>
    </citation>
    <scope>NUCLEOTIDE SEQUENCE</scope>
    <source>
        <strain>Type strain:CBS 4309</strain>
    </source>
</reference>
<evidence type="ECO:0000256" key="5">
    <source>
        <dbReference type="ARBA" id="ARBA00023136"/>
    </source>
</evidence>
<dbReference type="eggNOG" id="KOG1773">
    <property type="taxonomic scope" value="Eukaryota"/>
</dbReference>
<dbReference type="RefSeq" id="XP_003672976.1">
    <property type="nucleotide sequence ID" value="XM_003672928.1"/>
</dbReference>
<protein>
    <recommendedName>
        <fullName evidence="10">Plasma membrane proteolipid 3</fullName>
    </recommendedName>
</protein>
<evidence type="ECO:0000313" key="9">
    <source>
        <dbReference type="Proteomes" id="UP000001640"/>
    </source>
</evidence>
<gene>
    <name evidence="8" type="primary">NCAS0A00250</name>
    <name evidence="8" type="ordered locus">NCAS_0A00250</name>
</gene>
<evidence type="ECO:0000256" key="1">
    <source>
        <dbReference type="ARBA" id="ARBA00004370"/>
    </source>
</evidence>
<dbReference type="OMA" id="HALWVIS"/>
<dbReference type="PANTHER" id="PTHR21659:SF112">
    <property type="entry name" value="PROTEIN SNA2-RELATED"/>
    <property type="match status" value="1"/>
</dbReference>
<dbReference type="KEGG" id="ncs:NCAS_0A00250"/>
<dbReference type="PANTHER" id="PTHR21659">
    <property type="entry name" value="HYDROPHOBIC PROTEIN RCI2 LOW TEMPERATURE AND SALT RESPONSIVE PROTEIN LTI6 -RELATED"/>
    <property type="match status" value="1"/>
</dbReference>
<sequence>MHARDWFLVFVAIFVPPLAVWFKRGLFTKDFLINLVLFLLGFFPGLIHALYVISKHPYEEEGNRGIEDTERSGGYGSLA</sequence>
<feature type="transmembrane region" description="Helical" evidence="7">
    <location>
        <begin position="31"/>
        <end position="53"/>
    </location>
</feature>
<dbReference type="GeneID" id="96900074"/>
<dbReference type="EMBL" id="HE576752">
    <property type="protein sequence ID" value="CCC66586.1"/>
    <property type="molecule type" value="Genomic_DNA"/>
</dbReference>
<dbReference type="AlphaFoldDB" id="G0V550"/>
<dbReference type="OrthoDB" id="2802411at2759"/>
<proteinExistence type="inferred from homology"/>
<evidence type="ECO:0000256" key="3">
    <source>
        <dbReference type="ARBA" id="ARBA00022692"/>
    </source>
</evidence>
<dbReference type="InParanoid" id="G0V550"/>
<dbReference type="HOGENOM" id="CLU_107649_5_0_1"/>
<evidence type="ECO:0000256" key="4">
    <source>
        <dbReference type="ARBA" id="ARBA00022989"/>
    </source>
</evidence>
<evidence type="ECO:0000256" key="2">
    <source>
        <dbReference type="ARBA" id="ARBA00009530"/>
    </source>
</evidence>
<feature type="region of interest" description="Disordered" evidence="6">
    <location>
        <begin position="60"/>
        <end position="79"/>
    </location>
</feature>
<dbReference type="InterPro" id="IPR000612">
    <property type="entry name" value="PMP3"/>
</dbReference>
<evidence type="ECO:0000313" key="8">
    <source>
        <dbReference type="EMBL" id="CCC66586.1"/>
    </source>
</evidence>
<keyword evidence="5 7" id="KW-0472">Membrane</keyword>
<accession>G0V550</accession>
<comment type="subcellular location">
    <subcellularLocation>
        <location evidence="1">Membrane</location>
    </subcellularLocation>
</comment>
<comment type="similarity">
    <text evidence="2">Belongs to the UPF0057 (PMP3) family.</text>
</comment>
<keyword evidence="9" id="KW-1185">Reference proteome</keyword>
<keyword evidence="4 7" id="KW-1133">Transmembrane helix</keyword>
<reference evidence="8 9" key="1">
    <citation type="journal article" date="2011" name="Proc. Natl. Acad. Sci. U.S.A.">
        <title>Evolutionary erosion of yeast sex chromosomes by mating-type switching accidents.</title>
        <authorList>
            <person name="Gordon J.L."/>
            <person name="Armisen D."/>
            <person name="Proux-Wera E."/>
            <person name="Oheigeartaigh S.S."/>
            <person name="Byrne K.P."/>
            <person name="Wolfe K.H."/>
        </authorList>
    </citation>
    <scope>NUCLEOTIDE SEQUENCE [LARGE SCALE GENOMIC DNA]</scope>
    <source>
        <strain evidence="9">ATCC 76901 / BCRC 22586 / CBS 4309 / NBRC 1992 / NRRL Y-12630</strain>
    </source>
</reference>
<feature type="compositionally biased region" description="Basic and acidic residues" evidence="6">
    <location>
        <begin position="60"/>
        <end position="71"/>
    </location>
</feature>